<dbReference type="Pfam" id="PF14223">
    <property type="entry name" value="Retrotran_gag_2"/>
    <property type="match status" value="1"/>
</dbReference>
<evidence type="ECO:0000313" key="1">
    <source>
        <dbReference type="EMBL" id="CEG49892.1"/>
    </source>
</evidence>
<reference evidence="2" key="1">
    <citation type="submission" date="2014-09" db="EMBL/GenBank/DDBJ databases">
        <authorList>
            <person name="Sharma Rahul"/>
            <person name="Thines Marco"/>
        </authorList>
    </citation>
    <scope>NUCLEOTIDE SEQUENCE [LARGE SCALE GENOMIC DNA]</scope>
</reference>
<accession>A0A0P1B7P6</accession>
<keyword evidence="2" id="KW-1185">Reference proteome</keyword>
<dbReference type="RefSeq" id="XP_024586261.1">
    <property type="nucleotide sequence ID" value="XM_024721131.1"/>
</dbReference>
<dbReference type="GeneID" id="36402684"/>
<dbReference type="EMBL" id="CCYD01003101">
    <property type="protein sequence ID" value="CEG49892.1"/>
    <property type="molecule type" value="Genomic_DNA"/>
</dbReference>
<protein>
    <submittedName>
        <fullName evidence="1">Polyprotein</fullName>
    </submittedName>
</protein>
<dbReference type="STRING" id="4781.A0A0P1B7P6"/>
<sequence>MRRQLHGFKMKKSGNVMDHFLKSDELCLSMKAIGEEVSQDEQLVILFESLMEEYDPIVKIIENMPRIDLFQVKETLRRDCESMNQKESNEIALTVTRDFKSKGPDLKGKRVNFPENASYAIVMGTGSKTAGTIQTTTKTRRTGFHGM</sequence>
<dbReference type="Proteomes" id="UP000054928">
    <property type="component" value="Unassembled WGS sequence"/>
</dbReference>
<organism evidence="1 2">
    <name type="scientific">Plasmopara halstedii</name>
    <name type="common">Downy mildew of sunflower</name>
    <dbReference type="NCBI Taxonomy" id="4781"/>
    <lineage>
        <taxon>Eukaryota</taxon>
        <taxon>Sar</taxon>
        <taxon>Stramenopiles</taxon>
        <taxon>Oomycota</taxon>
        <taxon>Peronosporomycetes</taxon>
        <taxon>Peronosporales</taxon>
        <taxon>Peronosporaceae</taxon>
        <taxon>Plasmopara</taxon>
    </lineage>
</organism>
<name>A0A0P1B7P6_PLAHL</name>
<dbReference type="AlphaFoldDB" id="A0A0P1B7P6"/>
<proteinExistence type="predicted"/>
<dbReference type="OrthoDB" id="92642at2759"/>
<evidence type="ECO:0000313" key="2">
    <source>
        <dbReference type="Proteomes" id="UP000054928"/>
    </source>
</evidence>